<dbReference type="InterPro" id="IPR001387">
    <property type="entry name" value="Cro/C1-type_HTH"/>
</dbReference>
<evidence type="ECO:0000313" key="6">
    <source>
        <dbReference type="Proteomes" id="UP000242547"/>
    </source>
</evidence>
<dbReference type="Gene3D" id="1.10.260.40">
    <property type="entry name" value="lambda repressor-like DNA-binding domains"/>
    <property type="match status" value="1"/>
</dbReference>
<evidence type="ECO:0000313" key="2">
    <source>
        <dbReference type="EMBL" id="PTE73899.1"/>
    </source>
</evidence>
<dbReference type="SMART" id="SM00530">
    <property type="entry name" value="HTH_XRE"/>
    <property type="match status" value="1"/>
</dbReference>
<dbReference type="OrthoDB" id="2323301at2"/>
<protein>
    <submittedName>
        <fullName evidence="2">Helix-turn-helix domain-containing protein</fullName>
    </submittedName>
</protein>
<keyword evidence="5" id="KW-1185">Reference proteome</keyword>
<name>A0A2K4DUU4_9STAP</name>
<dbReference type="Proteomes" id="UP000242088">
    <property type="component" value="Unassembled WGS sequence"/>
</dbReference>
<dbReference type="GO" id="GO:0003677">
    <property type="term" value="F:DNA binding"/>
    <property type="evidence" value="ECO:0007669"/>
    <property type="project" value="InterPro"/>
</dbReference>
<dbReference type="Pfam" id="PF01381">
    <property type="entry name" value="HTH_3"/>
    <property type="match status" value="1"/>
</dbReference>
<evidence type="ECO:0000313" key="5">
    <source>
        <dbReference type="Proteomes" id="UP000242088"/>
    </source>
</evidence>
<dbReference type="GeneID" id="48888640"/>
<sequence>MFNLVKGYRCALGITQKSMAKEIGVSINTYADKENGKRDFTRKEMQKYISILEENGIKIELSKIFYP</sequence>
<evidence type="ECO:0000259" key="1">
    <source>
        <dbReference type="PROSITE" id="PS50943"/>
    </source>
</evidence>
<dbReference type="RefSeq" id="WP_103165440.1">
    <property type="nucleotide sequence ID" value="NZ_CP130489.1"/>
</dbReference>
<organism evidence="2 6">
    <name type="scientific">Staphylococcus devriesei</name>
    <dbReference type="NCBI Taxonomy" id="586733"/>
    <lineage>
        <taxon>Bacteria</taxon>
        <taxon>Bacillati</taxon>
        <taxon>Bacillota</taxon>
        <taxon>Bacilli</taxon>
        <taxon>Bacillales</taxon>
        <taxon>Staphylococcaceae</taxon>
        <taxon>Staphylococcus</taxon>
    </lineage>
</organism>
<dbReference type="EMBL" id="PYZI01000003">
    <property type="protein sequence ID" value="PTF14707.1"/>
    <property type="molecule type" value="Genomic_DNA"/>
</dbReference>
<dbReference type="EMBL" id="PYZH01000077">
    <property type="protein sequence ID" value="PTF12127.1"/>
    <property type="molecule type" value="Genomic_DNA"/>
</dbReference>
<comment type="caution">
    <text evidence="2">The sequence shown here is derived from an EMBL/GenBank/DDBJ whole genome shotgun (WGS) entry which is preliminary data.</text>
</comment>
<accession>A0A2K4DUU4</accession>
<dbReference type="CDD" id="cd00093">
    <property type="entry name" value="HTH_XRE"/>
    <property type="match status" value="1"/>
</dbReference>
<evidence type="ECO:0000313" key="7">
    <source>
        <dbReference type="Proteomes" id="UP000243350"/>
    </source>
</evidence>
<dbReference type="InterPro" id="IPR010982">
    <property type="entry name" value="Lambda_DNA-bd_dom_sf"/>
</dbReference>
<feature type="domain" description="HTH cro/C1-type" evidence="1">
    <location>
        <begin position="5"/>
        <end position="64"/>
    </location>
</feature>
<gene>
    <name evidence="2" type="ORF">BUY44_03755</name>
    <name evidence="4" type="ORF">BUY47_04625</name>
    <name evidence="3" type="ORF">BUY48_09850</name>
</gene>
<evidence type="ECO:0000313" key="4">
    <source>
        <dbReference type="EMBL" id="PTF14707.1"/>
    </source>
</evidence>
<reference evidence="2" key="3">
    <citation type="submission" date="2018-03" db="EMBL/GenBank/DDBJ databases">
        <authorList>
            <person name="Keele B.F."/>
        </authorList>
    </citation>
    <scope>NUCLEOTIDE SEQUENCE</scope>
    <source>
        <strain evidence="3">SNUC 4143</strain>
        <strain evidence="2">SNUC 761</strain>
    </source>
</reference>
<dbReference type="EMBL" id="PYZL01000015">
    <property type="protein sequence ID" value="PTE73899.1"/>
    <property type="molecule type" value="Genomic_DNA"/>
</dbReference>
<evidence type="ECO:0000313" key="3">
    <source>
        <dbReference type="EMBL" id="PTF12127.1"/>
    </source>
</evidence>
<dbReference type="Proteomes" id="UP000243350">
    <property type="component" value="Unassembled WGS sequence"/>
</dbReference>
<reference evidence="4" key="2">
    <citation type="submission" date="2018-03" db="EMBL/GenBank/DDBJ databases">
        <authorList>
            <person name="Naushad S."/>
        </authorList>
    </citation>
    <scope>NUCLEOTIDE SEQUENCE</scope>
    <source>
        <strain evidence="4">SNUC 1409</strain>
    </source>
</reference>
<dbReference type="PROSITE" id="PS50943">
    <property type="entry name" value="HTH_CROC1"/>
    <property type="match status" value="1"/>
</dbReference>
<dbReference type="AlphaFoldDB" id="A0A2K4DUU4"/>
<dbReference type="Proteomes" id="UP000242547">
    <property type="component" value="Unassembled WGS sequence"/>
</dbReference>
<proteinExistence type="predicted"/>
<dbReference type="SUPFAM" id="SSF47413">
    <property type="entry name" value="lambda repressor-like DNA-binding domains"/>
    <property type="match status" value="1"/>
</dbReference>
<reference evidence="5 6" key="1">
    <citation type="journal article" date="2016" name="Front. Microbiol.">
        <title>Comprehensive Phylogenetic Analysis of Bovine Non-aureus Staphylococci Species Based on Whole-Genome Sequencing.</title>
        <authorList>
            <person name="Naushad S."/>
            <person name="Barkema H.W."/>
            <person name="Luby C."/>
            <person name="Condas L.A."/>
            <person name="Nobrega D.B."/>
            <person name="Carson D.A."/>
            <person name="De Buck J."/>
        </authorList>
    </citation>
    <scope>NUCLEOTIDE SEQUENCE [LARGE SCALE GENOMIC DNA]</scope>
    <source>
        <strain evidence="4 5">SNUC 1409</strain>
        <strain evidence="3 7">SNUC 4143</strain>
        <strain evidence="2 6">SNUC 761</strain>
    </source>
</reference>